<keyword evidence="3" id="KW-1185">Reference proteome</keyword>
<comment type="similarity">
    <text evidence="1">Belongs to the C19orf12 family.</text>
</comment>
<dbReference type="PANTHER" id="PTHR31493:SF1">
    <property type="entry name" value="PROTEIN C19ORF12"/>
    <property type="match status" value="1"/>
</dbReference>
<dbReference type="Proteomes" id="UP000824219">
    <property type="component" value="Linkage Group LG09"/>
</dbReference>
<comment type="caution">
    <text evidence="2">The sequence shown here is derived from an EMBL/GenBank/DDBJ whole genome shotgun (WGS) entry which is preliminary data.</text>
</comment>
<dbReference type="EMBL" id="JAHKSW010000009">
    <property type="protein sequence ID" value="KAG7328698.1"/>
    <property type="molecule type" value="Genomic_DNA"/>
</dbReference>
<dbReference type="Pfam" id="PF20721">
    <property type="entry name" value="C19orf12"/>
    <property type="match status" value="1"/>
</dbReference>
<sequence length="142" mass="15515">MASNRLNDIWEMLKALAEYRHLIVKKNDLAAGAVIGAVCTGVGSFFGPGGLAAGAAVGVVTAAWWTADEERPLTQVLRDLPRELKDKLSTGVSALLEGLVWPTLAALQERVMRNEILLNKILSFLQHVFEQHHMGHVVPRLP</sequence>
<evidence type="ECO:0000313" key="3">
    <source>
        <dbReference type="Proteomes" id="UP000824219"/>
    </source>
</evidence>
<organism evidence="2 3">
    <name type="scientific">Hemibagrus wyckioides</name>
    <dbReference type="NCBI Taxonomy" id="337641"/>
    <lineage>
        <taxon>Eukaryota</taxon>
        <taxon>Metazoa</taxon>
        <taxon>Chordata</taxon>
        <taxon>Craniata</taxon>
        <taxon>Vertebrata</taxon>
        <taxon>Euteleostomi</taxon>
        <taxon>Actinopterygii</taxon>
        <taxon>Neopterygii</taxon>
        <taxon>Teleostei</taxon>
        <taxon>Ostariophysi</taxon>
        <taxon>Siluriformes</taxon>
        <taxon>Bagridae</taxon>
        <taxon>Hemibagrus</taxon>
    </lineage>
</organism>
<proteinExistence type="inferred from homology"/>
<dbReference type="InterPro" id="IPR033369">
    <property type="entry name" value="C19orf12"/>
</dbReference>
<evidence type="ECO:0000313" key="2">
    <source>
        <dbReference type="EMBL" id="KAG7328698.1"/>
    </source>
</evidence>
<evidence type="ECO:0000256" key="1">
    <source>
        <dbReference type="ARBA" id="ARBA00029457"/>
    </source>
</evidence>
<reference evidence="2 3" key="1">
    <citation type="submission" date="2021-06" db="EMBL/GenBank/DDBJ databases">
        <title>Chromosome-level genome assembly of the red-tail catfish (Hemibagrus wyckioides).</title>
        <authorList>
            <person name="Shao F."/>
        </authorList>
    </citation>
    <scope>NUCLEOTIDE SEQUENCE [LARGE SCALE GENOMIC DNA]</scope>
    <source>
        <strain evidence="2">EC202008001</strain>
        <tissue evidence="2">Blood</tissue>
    </source>
</reference>
<protein>
    <submittedName>
        <fullName evidence="2">Uncharacterized protein</fullName>
    </submittedName>
</protein>
<dbReference type="PANTHER" id="PTHR31493">
    <property type="entry name" value="NAZO FAMILY MEMBER"/>
    <property type="match status" value="1"/>
</dbReference>
<name>A0A9D3SRD8_9TELE</name>
<gene>
    <name evidence="2" type="ORF">KOW79_008642</name>
</gene>
<accession>A0A9D3SRD8</accession>
<dbReference type="AlphaFoldDB" id="A0A9D3SRD8"/>